<keyword evidence="3" id="KW-0378">Hydrolase</keyword>
<dbReference type="GO" id="GO:0008745">
    <property type="term" value="F:N-acetylmuramoyl-L-alanine amidase activity"/>
    <property type="evidence" value="ECO:0007669"/>
    <property type="project" value="UniProtKB-EC"/>
</dbReference>
<dbReference type="EC" id="3.5.1.28" evidence="2"/>
<dbReference type="PANTHER" id="PTHR30404:SF0">
    <property type="entry name" value="N-ACETYLMURAMOYL-L-ALANINE AMIDASE AMIC"/>
    <property type="match status" value="1"/>
</dbReference>
<dbReference type="RefSeq" id="WP_136064523.1">
    <property type="nucleotide sequence ID" value="NZ_CAAHFH010000002.1"/>
</dbReference>
<dbReference type="PANTHER" id="PTHR30404">
    <property type="entry name" value="N-ACETYLMURAMOYL-L-ALANINE AMIDASE"/>
    <property type="match status" value="1"/>
</dbReference>
<dbReference type="InterPro" id="IPR002508">
    <property type="entry name" value="MurNAc-LAA_cat"/>
</dbReference>
<dbReference type="AlphaFoldDB" id="A0A6C2UUJ4"/>
<dbReference type="CDD" id="cd02696">
    <property type="entry name" value="MurNAc-LAA"/>
    <property type="match status" value="1"/>
</dbReference>
<dbReference type="EMBL" id="CAAHFH010000002">
    <property type="protein sequence ID" value="VGO22844.1"/>
    <property type="molecule type" value="Genomic_DNA"/>
</dbReference>
<dbReference type="InterPro" id="IPR050695">
    <property type="entry name" value="N-acetylmuramoyl_amidase_3"/>
</dbReference>
<evidence type="ECO:0000313" key="6">
    <source>
        <dbReference type="Proteomes" id="UP000346198"/>
    </source>
</evidence>
<evidence type="ECO:0000256" key="1">
    <source>
        <dbReference type="ARBA" id="ARBA00001561"/>
    </source>
</evidence>
<dbReference type="SUPFAM" id="SSF53187">
    <property type="entry name" value="Zn-dependent exopeptidases"/>
    <property type="match status" value="1"/>
</dbReference>
<dbReference type="Proteomes" id="UP000346198">
    <property type="component" value="Unassembled WGS sequence"/>
</dbReference>
<dbReference type="GO" id="GO:0030288">
    <property type="term" value="C:outer membrane-bounded periplasmic space"/>
    <property type="evidence" value="ECO:0007669"/>
    <property type="project" value="TreeGrafter"/>
</dbReference>
<sequence>MHPITRKLFLSNVVLLAGCRSATVEARSSSPTGIVSLSYVARLYSMSMASVGKKMMLQNKWNKIEVETNSRRAWINGIMVWLHHPCRKSGSGWGIREVDFKKGIDPIMRSYAYVPSKTPRVVVLDPGHGGKDSGAIGARKVYEKKAVLSISSRVKAHLEAKKITVRMTRTGDTLPSLQQRVDYASRAGADLFVSIHADGAGDSSAHGVETFVPTAPGCDSSNHYGQAGDKSAFPGNLFDAANAVLGFSIQSNLIKKSKRSDRGLRRARFFVIKNAPCPAALVECGFVTNPAEEALLISAEYREAVARGISNGILGYMTLVKRAQK</sequence>
<dbReference type="GO" id="GO:0009253">
    <property type="term" value="P:peptidoglycan catabolic process"/>
    <property type="evidence" value="ECO:0007669"/>
    <property type="project" value="InterPro"/>
</dbReference>
<accession>A0A6C2UUJ4</accession>
<dbReference type="PROSITE" id="PS51257">
    <property type="entry name" value="PROKAR_LIPOPROTEIN"/>
    <property type="match status" value="1"/>
</dbReference>
<gene>
    <name evidence="5" type="primary">amiA</name>
    <name evidence="5" type="ORF">SCARR_04941</name>
</gene>
<keyword evidence="6" id="KW-1185">Reference proteome</keyword>
<organism evidence="5 6">
    <name type="scientific">Pontiella sulfatireligans</name>
    <dbReference type="NCBI Taxonomy" id="2750658"/>
    <lineage>
        <taxon>Bacteria</taxon>
        <taxon>Pseudomonadati</taxon>
        <taxon>Kiritimatiellota</taxon>
        <taxon>Kiritimatiellia</taxon>
        <taxon>Kiritimatiellales</taxon>
        <taxon>Pontiellaceae</taxon>
        <taxon>Pontiella</taxon>
    </lineage>
</organism>
<evidence type="ECO:0000256" key="2">
    <source>
        <dbReference type="ARBA" id="ARBA00011901"/>
    </source>
</evidence>
<feature type="domain" description="MurNAc-LAA" evidence="4">
    <location>
        <begin position="181"/>
        <end position="314"/>
    </location>
</feature>
<dbReference type="Gene3D" id="3.40.630.40">
    <property type="entry name" value="Zn-dependent exopeptidases"/>
    <property type="match status" value="1"/>
</dbReference>
<reference evidence="5 6" key="1">
    <citation type="submission" date="2019-04" db="EMBL/GenBank/DDBJ databases">
        <authorList>
            <person name="Van Vliet M D."/>
        </authorList>
    </citation>
    <scope>NUCLEOTIDE SEQUENCE [LARGE SCALE GENOMIC DNA]</scope>
    <source>
        <strain evidence="5 6">F21</strain>
    </source>
</reference>
<dbReference type="SMART" id="SM00646">
    <property type="entry name" value="Ami_3"/>
    <property type="match status" value="1"/>
</dbReference>
<proteinExistence type="predicted"/>
<name>A0A6C2UUJ4_9BACT</name>
<comment type="catalytic activity">
    <reaction evidence="1">
        <text>Hydrolyzes the link between N-acetylmuramoyl residues and L-amino acid residues in certain cell-wall glycopeptides.</text>
        <dbReference type="EC" id="3.5.1.28"/>
    </reaction>
</comment>
<protein>
    <recommendedName>
        <fullName evidence="2">N-acetylmuramoyl-L-alanine amidase</fullName>
        <ecNumber evidence="2">3.5.1.28</ecNumber>
    </recommendedName>
</protein>
<dbReference type="Pfam" id="PF01520">
    <property type="entry name" value="Amidase_3"/>
    <property type="match status" value="1"/>
</dbReference>
<evidence type="ECO:0000313" key="5">
    <source>
        <dbReference type="EMBL" id="VGO22844.1"/>
    </source>
</evidence>
<evidence type="ECO:0000259" key="4">
    <source>
        <dbReference type="SMART" id="SM00646"/>
    </source>
</evidence>
<evidence type="ECO:0000256" key="3">
    <source>
        <dbReference type="ARBA" id="ARBA00022801"/>
    </source>
</evidence>